<organism evidence="2 3">
    <name type="scientific">Bemisia tabaci</name>
    <name type="common">Sweetpotato whitefly</name>
    <name type="synonym">Aleurodes tabaci</name>
    <dbReference type="NCBI Taxonomy" id="7038"/>
    <lineage>
        <taxon>Eukaryota</taxon>
        <taxon>Metazoa</taxon>
        <taxon>Ecdysozoa</taxon>
        <taxon>Arthropoda</taxon>
        <taxon>Hexapoda</taxon>
        <taxon>Insecta</taxon>
        <taxon>Pterygota</taxon>
        <taxon>Neoptera</taxon>
        <taxon>Paraneoptera</taxon>
        <taxon>Hemiptera</taxon>
        <taxon>Sternorrhyncha</taxon>
        <taxon>Aleyrodoidea</taxon>
        <taxon>Aleyrodidae</taxon>
        <taxon>Aleyrodinae</taxon>
        <taxon>Bemisia</taxon>
    </lineage>
</organism>
<feature type="compositionally biased region" description="Polar residues" evidence="1">
    <location>
        <begin position="45"/>
        <end position="59"/>
    </location>
</feature>
<dbReference type="EMBL" id="OU963870">
    <property type="protein sequence ID" value="CAH0395369.1"/>
    <property type="molecule type" value="Genomic_DNA"/>
</dbReference>
<evidence type="ECO:0000256" key="1">
    <source>
        <dbReference type="SAM" id="MobiDB-lite"/>
    </source>
</evidence>
<gene>
    <name evidence="2" type="ORF">BEMITA_LOCUS13561</name>
</gene>
<evidence type="ECO:0000313" key="3">
    <source>
        <dbReference type="Proteomes" id="UP001152759"/>
    </source>
</evidence>
<name>A0A9P0ALI3_BEMTA</name>
<proteinExistence type="predicted"/>
<sequence>MDSYMWSCQGRLPKKESKFRAAKRPLGVAACEIVESAPGVGPRSGQGTEPPCNSNSSNTQKHYTRRLCNHSYIYSATSVGHRHSATLSPLDYTALCHALSHRLHASTYCLPAVLLHSLSLSSTPDWMLISLSLSPSSTPDWMLISLTLSPSNTPIVDCGSPIQGVNVNTPEQELKSIESTATSIETTLDKNLERATPNENAALTKIQAMTSSYSHPSNAWRNYEVMLSSEIEWTQHKLRASLCNQYYQFKKFIAERPPVDATLREWINSAEYKSKTVFPHLEAEIIAPANRLLPVPELETKSIAEKKRFFTRRVRELTHANDQKMEAFEKGAKSVLDALYNAVLTSSGMDRDLKGDLSRPYSIEEKADVIQLGLNIGDDLNCPRPKI</sequence>
<reference evidence="2" key="1">
    <citation type="submission" date="2021-12" db="EMBL/GenBank/DDBJ databases">
        <authorList>
            <person name="King R."/>
        </authorList>
    </citation>
    <scope>NUCLEOTIDE SEQUENCE</scope>
</reference>
<dbReference type="Proteomes" id="UP001152759">
    <property type="component" value="Chromosome 9"/>
</dbReference>
<protein>
    <submittedName>
        <fullName evidence="2">Uncharacterized protein</fullName>
    </submittedName>
</protein>
<accession>A0A9P0ALI3</accession>
<evidence type="ECO:0000313" key="2">
    <source>
        <dbReference type="EMBL" id="CAH0395369.1"/>
    </source>
</evidence>
<dbReference type="AlphaFoldDB" id="A0A9P0ALI3"/>
<feature type="region of interest" description="Disordered" evidence="1">
    <location>
        <begin position="38"/>
        <end position="59"/>
    </location>
</feature>
<keyword evidence="3" id="KW-1185">Reference proteome</keyword>